<gene>
    <name evidence="1" type="ORF">Q9L58_010692</name>
</gene>
<evidence type="ECO:0000313" key="2">
    <source>
        <dbReference type="Proteomes" id="UP001447188"/>
    </source>
</evidence>
<dbReference type="EMBL" id="JBBBZM010000627">
    <property type="protein sequence ID" value="KAL0630462.1"/>
    <property type="molecule type" value="Genomic_DNA"/>
</dbReference>
<keyword evidence="2" id="KW-1185">Reference proteome</keyword>
<feature type="non-terminal residue" evidence="1">
    <location>
        <position position="1"/>
    </location>
</feature>
<name>A0ABR3G404_9PEZI</name>
<accession>A0ABR3G404</accession>
<dbReference type="Proteomes" id="UP001447188">
    <property type="component" value="Unassembled WGS sequence"/>
</dbReference>
<comment type="caution">
    <text evidence="1">The sequence shown here is derived from an EMBL/GenBank/DDBJ whole genome shotgun (WGS) entry which is preliminary data.</text>
</comment>
<organism evidence="1 2">
    <name type="scientific">Discina gigas</name>
    <dbReference type="NCBI Taxonomy" id="1032678"/>
    <lineage>
        <taxon>Eukaryota</taxon>
        <taxon>Fungi</taxon>
        <taxon>Dikarya</taxon>
        <taxon>Ascomycota</taxon>
        <taxon>Pezizomycotina</taxon>
        <taxon>Pezizomycetes</taxon>
        <taxon>Pezizales</taxon>
        <taxon>Discinaceae</taxon>
        <taxon>Discina</taxon>
    </lineage>
</organism>
<sequence length="237" mass="26580">ESEYSHLLETYKFELRKSEEALKADLKAKEVEISALRSGTLSAISNRQLLLDKKRIEASEEIWASVVALGAFKIISSWMAGIKFEEAAEAAKHDPKVRKIVEVFDKQIDPDYLKSQLAPSKSRPFVTPMLWASYSAYNTILMQAVMQAFVIKSGVGPGLLNEKRSAEILKLVLPHQSEYIDQFGSSCYHHLLEEIEEKILKEIHNTISGESTDEAGIRQAAAVINKCNEFIKPKPDA</sequence>
<proteinExistence type="predicted"/>
<protein>
    <recommendedName>
        <fullName evidence="3">Carbamoylphosphate synthase domain protein</fullName>
    </recommendedName>
</protein>
<evidence type="ECO:0000313" key="1">
    <source>
        <dbReference type="EMBL" id="KAL0630462.1"/>
    </source>
</evidence>
<reference evidence="1 2" key="1">
    <citation type="submission" date="2024-02" db="EMBL/GenBank/DDBJ databases">
        <title>Discinaceae phylogenomics.</title>
        <authorList>
            <person name="Dirks A.C."/>
            <person name="James T.Y."/>
        </authorList>
    </citation>
    <scope>NUCLEOTIDE SEQUENCE [LARGE SCALE GENOMIC DNA]</scope>
    <source>
        <strain evidence="1 2">ACD0624</strain>
    </source>
</reference>
<evidence type="ECO:0008006" key="3">
    <source>
        <dbReference type="Google" id="ProtNLM"/>
    </source>
</evidence>